<comment type="caution">
    <text evidence="3">The sequence shown here is derived from an EMBL/GenBank/DDBJ whole genome shotgun (WGS) entry which is preliminary data.</text>
</comment>
<gene>
    <name evidence="3" type="ORF">AB1Y20_002092</name>
</gene>
<feature type="chain" id="PRO_5044346558" evidence="2">
    <location>
        <begin position="18"/>
        <end position="347"/>
    </location>
</feature>
<evidence type="ECO:0000313" key="3">
    <source>
        <dbReference type="EMBL" id="KAL1515468.1"/>
    </source>
</evidence>
<evidence type="ECO:0000256" key="1">
    <source>
        <dbReference type="SAM" id="MobiDB-lite"/>
    </source>
</evidence>
<protein>
    <submittedName>
        <fullName evidence="3">Uncharacterized protein</fullName>
    </submittedName>
</protein>
<dbReference type="AlphaFoldDB" id="A0AB34J6Z2"/>
<evidence type="ECO:0000313" key="4">
    <source>
        <dbReference type="Proteomes" id="UP001515480"/>
    </source>
</evidence>
<name>A0AB34J6Z2_PRYPA</name>
<evidence type="ECO:0000256" key="2">
    <source>
        <dbReference type="SAM" id="SignalP"/>
    </source>
</evidence>
<reference evidence="3 4" key="1">
    <citation type="journal article" date="2024" name="Science">
        <title>Giant polyketide synthase enzymes in the biosynthesis of giant marine polyether toxins.</title>
        <authorList>
            <person name="Fallon T.R."/>
            <person name="Shende V.V."/>
            <person name="Wierzbicki I.H."/>
            <person name="Pendleton A.L."/>
            <person name="Watervoot N.F."/>
            <person name="Auber R.P."/>
            <person name="Gonzalez D.J."/>
            <person name="Wisecaver J.H."/>
            <person name="Moore B.S."/>
        </authorList>
    </citation>
    <scope>NUCLEOTIDE SEQUENCE [LARGE SCALE GENOMIC DNA]</scope>
    <source>
        <strain evidence="3 4">12B1</strain>
    </source>
</reference>
<keyword evidence="4" id="KW-1185">Reference proteome</keyword>
<feature type="signal peptide" evidence="2">
    <location>
        <begin position="1"/>
        <end position="17"/>
    </location>
</feature>
<accession>A0AB34J6Z2</accession>
<dbReference type="EMBL" id="JBGBPQ010000011">
    <property type="protein sequence ID" value="KAL1515468.1"/>
    <property type="molecule type" value="Genomic_DNA"/>
</dbReference>
<sequence length="347" mass="36724">MRCWRAVLPLLASPALAQPPPSRVFMVGIPAGEPGSHLMGEFTLRSPPLVNGRPSFSRGDAEAIWFAEGAWCVGRVERLGQRTGVMVSTDPRPTPDGISRWAVHLGPKGGAMQLSPAVRCLAGEEGAAAAAAEARELEAQLARLPRTVYIVASKMSRIRREFAGAYHVPRGGALVNRRLVYLREGSVLGGKRVSNNTRMIWQERRAGGAWFVGTARYAGRPMGGVLVVHDPAIGPDKVEGEWKIVGVAAPGATPKSTAAAAAAAAAGQSTQASGARASPKLVAAWQPAPDVRVMSGKAGKTALDRFKVEESIFVSRGAQHSYASNGRRAEGWGRRTAMKRSQGGPSR</sequence>
<dbReference type="Proteomes" id="UP001515480">
    <property type="component" value="Unassembled WGS sequence"/>
</dbReference>
<feature type="region of interest" description="Disordered" evidence="1">
    <location>
        <begin position="317"/>
        <end position="347"/>
    </location>
</feature>
<organism evidence="3 4">
    <name type="scientific">Prymnesium parvum</name>
    <name type="common">Toxic golden alga</name>
    <dbReference type="NCBI Taxonomy" id="97485"/>
    <lineage>
        <taxon>Eukaryota</taxon>
        <taxon>Haptista</taxon>
        <taxon>Haptophyta</taxon>
        <taxon>Prymnesiophyceae</taxon>
        <taxon>Prymnesiales</taxon>
        <taxon>Prymnesiaceae</taxon>
        <taxon>Prymnesium</taxon>
    </lineage>
</organism>
<proteinExistence type="predicted"/>
<keyword evidence="2" id="KW-0732">Signal</keyword>